<dbReference type="eggNOG" id="COG0810">
    <property type="taxonomic scope" value="Bacteria"/>
</dbReference>
<dbReference type="AlphaFoldDB" id="A0A0H3DKD8"/>
<evidence type="ECO:0000313" key="2">
    <source>
        <dbReference type="Proteomes" id="UP000007756"/>
    </source>
</evidence>
<dbReference type="KEGG" id="mpj:MPNE_0525"/>
<sequence length="672" mass="73779">MTDKERAKLAKAYGKLAQKIQKSYPDINVVYGRDAKNKLHALYQDPETGNIFSLEKRKQLPADYPLFELDSDEPISFAPKIIPLTAFDGNNNEVIVQYDQVNNTFYDQDGNVLDVSGYRDGENIPLVDYLNYGGSTASADTTTSEPLSGEGYPDIDAGLPVVDPDATPEQQADQLFGLDPLPQAPDEYQDTTAPPVYDQTFDQATYDQQAYDQNYDPNAYYDQQAYDQSFDQQAYDQAYDANAYNTQNYDQAHDPNAYYDSQAYSDPDQASAVAPIEVAPLQPEPVAPVVEPTAVPIVESAPIVEVTPTVEPTPTPVVETAPVVEAPKVVEPTPTPVVEATPAPKVEPKVVEQPQPTPVTVEVDSPKVEIPKVVTAKVALQVAQPTPVPAVPKVAPQPTPAPVVVQPTAVVQPVVKAEPKVVTPTPAPQVVVTPQVATPKVTPKVVQTTPAVPPVVVQPEVVVQPIIRPTQPEPEWKPSPASVVEPQPCQSTCVNNESGAITIHTTNRSLLLEKLASLGHLHDASTRTPLPHERYQLAPPSEYVATKYNEPLFNLPAIRNSWARFTRPTVESTPIASRFTGVTPMAVNYRNPASLNFDSLNSFGAYRSPSSFYPLRRPLELSSLRRNRSSFFNTHRFDLGSNYTSFTPRYRSPLRGGLSQRFPLRSSWSKEF</sequence>
<gene>
    <name evidence="1" type="primary">hmw3</name>
    <name evidence="1" type="ordered locus">MPNE_0525</name>
</gene>
<protein>
    <submittedName>
        <fullName evidence="1">Cytadherence high molecular weight protein 3</fullName>
    </submittedName>
</protein>
<dbReference type="STRING" id="722438.F539_02530"/>
<reference evidence="1 2" key="1">
    <citation type="journal article" date="2010" name="Appl. Environ. Microbiol.">
        <title>Targeted chromosomal knockouts in Mycoplasma pneumoniae.</title>
        <authorList>
            <person name="Krishnakumar R."/>
            <person name="Assad-Garcia N."/>
            <person name="Benders G.A."/>
            <person name="Phan Q."/>
            <person name="Montague M.G."/>
            <person name="Glass J.I."/>
        </authorList>
    </citation>
    <scope>NUCLEOTIDE SEQUENCE [LARGE SCALE GENOMIC DNA]</scope>
    <source>
        <strain evidence="2">ATCC 15531 / DSM 22911 / NBRC 14401 / NCTC 10119 / FH</strain>
    </source>
</reference>
<name>A0A0H3DKD8_MYCPB</name>
<proteinExistence type="predicted"/>
<dbReference type="RefSeq" id="WP_014574989.1">
    <property type="nucleotide sequence ID" value="NZ_CP010546.1"/>
</dbReference>
<accession>A0A0H3DKD8</accession>
<dbReference type="GeneID" id="66608883"/>
<organism evidence="1 2">
    <name type="scientific">Mycoplasmoides pneumoniae (strain ATCC 15531 / DSM 23978 / CIP 103766 / NBRC 14401 / NCTC 10119 / FH)</name>
    <name type="common">Mycoplasma pneumoniae</name>
    <dbReference type="NCBI Taxonomy" id="722438"/>
    <lineage>
        <taxon>Bacteria</taxon>
        <taxon>Bacillati</taxon>
        <taxon>Mycoplasmatota</taxon>
        <taxon>Mycoplasmoidales</taxon>
        <taxon>Mycoplasmoidaceae</taxon>
        <taxon>Mycoplasmoides</taxon>
    </lineage>
</organism>
<dbReference type="PaxDb" id="722438-MPNE_0525"/>
<dbReference type="Proteomes" id="UP000007756">
    <property type="component" value="Chromosome"/>
</dbReference>
<dbReference type="EMBL" id="CP002077">
    <property type="protein sequence ID" value="ADK86713.1"/>
    <property type="molecule type" value="Genomic_DNA"/>
</dbReference>
<evidence type="ECO:0000313" key="1">
    <source>
        <dbReference type="EMBL" id="ADK86713.1"/>
    </source>
</evidence>
<dbReference type="PATRIC" id="fig|722438.3.peg.507"/>
<dbReference type="HOGENOM" id="CLU_455483_0_0_14"/>